<reference evidence="4 5" key="1">
    <citation type="journal article" date="2019" name="Int. J. Syst. Evol. Microbiol.">
        <title>The Global Catalogue of Microorganisms (GCM) 10K type strain sequencing project: providing services to taxonomists for standard genome sequencing and annotation.</title>
        <authorList>
            <consortium name="The Broad Institute Genomics Platform"/>
            <consortium name="The Broad Institute Genome Sequencing Center for Infectious Disease"/>
            <person name="Wu L."/>
            <person name="Ma J."/>
        </authorList>
    </citation>
    <scope>NUCLEOTIDE SEQUENCE [LARGE SCALE GENOMIC DNA]</scope>
    <source>
        <strain evidence="4 5">JCM 30072</strain>
    </source>
</reference>
<dbReference type="PANTHER" id="PTHR43877">
    <property type="entry name" value="AMINOALKYLPHOSPHONATE N-ACETYLTRANSFERASE-RELATED-RELATED"/>
    <property type="match status" value="1"/>
</dbReference>
<dbReference type="SUPFAM" id="SSF55729">
    <property type="entry name" value="Acyl-CoA N-acyltransferases (Nat)"/>
    <property type="match status" value="1"/>
</dbReference>
<feature type="domain" description="N-acetyltransferase" evidence="3">
    <location>
        <begin position="3"/>
        <end position="164"/>
    </location>
</feature>
<evidence type="ECO:0000313" key="5">
    <source>
        <dbReference type="Proteomes" id="UP001596445"/>
    </source>
</evidence>
<protein>
    <submittedName>
        <fullName evidence="4">GNAT family N-acetyltransferase</fullName>
        <ecNumber evidence="4">2.3.-.-</ecNumber>
    </submittedName>
</protein>
<dbReference type="Proteomes" id="UP001596445">
    <property type="component" value="Unassembled WGS sequence"/>
</dbReference>
<proteinExistence type="predicted"/>
<dbReference type="CDD" id="cd04301">
    <property type="entry name" value="NAT_SF"/>
    <property type="match status" value="1"/>
</dbReference>
<dbReference type="RefSeq" id="WP_267161208.1">
    <property type="nucleotide sequence ID" value="NZ_CP112972.1"/>
</dbReference>
<evidence type="ECO:0000256" key="2">
    <source>
        <dbReference type="ARBA" id="ARBA00023315"/>
    </source>
</evidence>
<comment type="caution">
    <text evidence="4">The sequence shown here is derived from an EMBL/GenBank/DDBJ whole genome shotgun (WGS) entry which is preliminary data.</text>
</comment>
<sequence>MSVRIREATPADASRIAAVAEKAWYEAHAPIIGEEIVAEFLAKYYDTDSLREVIDRDGWITTVAEADEEVVGFVSGGPDDDGPSLLHLNRIYIRPERWGEGIGGRLVASFEQDARALESDRISLRVMAENERAVRFYESAGFDRQEKIYDEMVETESYIYHKKL</sequence>
<dbReference type="GO" id="GO:0016746">
    <property type="term" value="F:acyltransferase activity"/>
    <property type="evidence" value="ECO:0007669"/>
    <property type="project" value="UniProtKB-KW"/>
</dbReference>
<dbReference type="InterPro" id="IPR050832">
    <property type="entry name" value="Bact_Acetyltransf"/>
</dbReference>
<keyword evidence="5" id="KW-1185">Reference proteome</keyword>
<dbReference type="Pfam" id="PF00583">
    <property type="entry name" value="Acetyltransf_1"/>
    <property type="match status" value="1"/>
</dbReference>
<dbReference type="InterPro" id="IPR016181">
    <property type="entry name" value="Acyl_CoA_acyltransferase"/>
</dbReference>
<gene>
    <name evidence="4" type="ORF">ACFQQG_10320</name>
</gene>
<dbReference type="EMBL" id="JBHSZI010000001">
    <property type="protein sequence ID" value="MFC7058499.1"/>
    <property type="molecule type" value="Genomic_DNA"/>
</dbReference>
<dbReference type="InterPro" id="IPR000182">
    <property type="entry name" value="GNAT_dom"/>
</dbReference>
<evidence type="ECO:0000259" key="3">
    <source>
        <dbReference type="PROSITE" id="PS51186"/>
    </source>
</evidence>
<evidence type="ECO:0000256" key="1">
    <source>
        <dbReference type="ARBA" id="ARBA00022679"/>
    </source>
</evidence>
<evidence type="ECO:0000313" key="4">
    <source>
        <dbReference type="EMBL" id="MFC7058499.1"/>
    </source>
</evidence>
<dbReference type="EC" id="2.3.-.-" evidence="4"/>
<dbReference type="Gene3D" id="3.40.630.30">
    <property type="match status" value="1"/>
</dbReference>
<organism evidence="4 5">
    <name type="scientific">Halovenus salina</name>
    <dbReference type="NCBI Taxonomy" id="1510225"/>
    <lineage>
        <taxon>Archaea</taxon>
        <taxon>Methanobacteriati</taxon>
        <taxon>Methanobacteriota</taxon>
        <taxon>Stenosarchaea group</taxon>
        <taxon>Halobacteria</taxon>
        <taxon>Halobacteriales</taxon>
        <taxon>Haloarculaceae</taxon>
        <taxon>Halovenus</taxon>
    </lineage>
</organism>
<name>A0ABD5W185_9EURY</name>
<dbReference type="AlphaFoldDB" id="A0ABD5W185"/>
<accession>A0ABD5W185</accession>
<dbReference type="GeneID" id="76630504"/>
<dbReference type="PROSITE" id="PS51186">
    <property type="entry name" value="GNAT"/>
    <property type="match status" value="1"/>
</dbReference>
<keyword evidence="2 4" id="KW-0012">Acyltransferase</keyword>
<keyword evidence="1 4" id="KW-0808">Transferase</keyword>